<protein>
    <recommendedName>
        <fullName evidence="3">ATPase dynein-related AAA domain-containing protein</fullName>
    </recommendedName>
</protein>
<dbReference type="GO" id="GO:0005634">
    <property type="term" value="C:nucleus"/>
    <property type="evidence" value="ECO:0007669"/>
    <property type="project" value="TreeGrafter"/>
</dbReference>
<name>A0AAU9KRT9_9STRA</name>
<dbReference type="InterPro" id="IPR027417">
    <property type="entry name" value="P-loop_NTPase"/>
</dbReference>
<dbReference type="Pfam" id="PF07728">
    <property type="entry name" value="AAA_5"/>
    <property type="match status" value="1"/>
</dbReference>
<feature type="domain" description="ATPase dynein-related AAA" evidence="3">
    <location>
        <begin position="288"/>
        <end position="414"/>
    </location>
</feature>
<dbReference type="GO" id="GO:0005524">
    <property type="term" value="F:ATP binding"/>
    <property type="evidence" value="ECO:0007669"/>
    <property type="project" value="UniProtKB-KW"/>
</dbReference>
<dbReference type="GO" id="GO:0030687">
    <property type="term" value="C:preribosome, large subunit precursor"/>
    <property type="evidence" value="ECO:0007669"/>
    <property type="project" value="TreeGrafter"/>
</dbReference>
<keyword evidence="1" id="KW-0547">Nucleotide-binding</keyword>
<dbReference type="InterPro" id="IPR011704">
    <property type="entry name" value="ATPase_dyneun-rel_AAA"/>
</dbReference>
<dbReference type="Gene3D" id="3.40.50.300">
    <property type="entry name" value="P-loop containing nucleotide triphosphate hydrolases"/>
    <property type="match status" value="1"/>
</dbReference>
<dbReference type="PANTHER" id="PTHR48103:SF2">
    <property type="entry name" value="MIDASIN"/>
    <property type="match status" value="1"/>
</dbReference>
<dbReference type="SUPFAM" id="SSF52540">
    <property type="entry name" value="P-loop containing nucleoside triphosphate hydrolases"/>
    <property type="match status" value="1"/>
</dbReference>
<dbReference type="FunFam" id="3.40.50.300:FF:000582">
    <property type="entry name" value="Midasin"/>
    <property type="match status" value="1"/>
</dbReference>
<organism evidence="4 5">
    <name type="scientific">Peronospora belbahrii</name>
    <dbReference type="NCBI Taxonomy" id="622444"/>
    <lineage>
        <taxon>Eukaryota</taxon>
        <taxon>Sar</taxon>
        <taxon>Stramenopiles</taxon>
        <taxon>Oomycota</taxon>
        <taxon>Peronosporomycetes</taxon>
        <taxon>Peronosporales</taxon>
        <taxon>Peronosporaceae</taxon>
        <taxon>Peronospora</taxon>
    </lineage>
</organism>
<evidence type="ECO:0000256" key="1">
    <source>
        <dbReference type="ARBA" id="ARBA00022741"/>
    </source>
</evidence>
<reference evidence="4" key="1">
    <citation type="submission" date="2021-11" db="EMBL/GenBank/DDBJ databases">
        <authorList>
            <person name="Islam A."/>
            <person name="Islam S."/>
            <person name="Flora M.S."/>
            <person name="Rahman M."/>
            <person name="Ziaur R.M."/>
            <person name="Epstein J.H."/>
            <person name="Hassan M."/>
            <person name="Klassen M."/>
            <person name="Woodard K."/>
            <person name="Webb A."/>
            <person name="Webby R.J."/>
            <person name="El Zowalaty M.E."/>
        </authorList>
    </citation>
    <scope>NUCLEOTIDE SEQUENCE</scope>
    <source>
        <strain evidence="4">Pbs3</strain>
    </source>
</reference>
<evidence type="ECO:0000259" key="3">
    <source>
        <dbReference type="Pfam" id="PF07728"/>
    </source>
</evidence>
<evidence type="ECO:0000256" key="2">
    <source>
        <dbReference type="ARBA" id="ARBA00022840"/>
    </source>
</evidence>
<evidence type="ECO:0000313" key="4">
    <source>
        <dbReference type="EMBL" id="CAH0474867.1"/>
    </source>
</evidence>
<gene>
    <name evidence="4" type="ORF">PBS003_LOCUS1708</name>
</gene>
<accession>A0AAU9KRT9</accession>
<keyword evidence="2" id="KW-0067">ATP-binding</keyword>
<dbReference type="AlphaFoldDB" id="A0AAU9KRT9"/>
<evidence type="ECO:0000313" key="5">
    <source>
        <dbReference type="Proteomes" id="UP001160483"/>
    </source>
</evidence>
<proteinExistence type="predicted"/>
<dbReference type="EMBL" id="CAKKTJ010000114">
    <property type="protein sequence ID" value="CAH0474867.1"/>
    <property type="molecule type" value="Genomic_DNA"/>
</dbReference>
<dbReference type="GO" id="GO:0000027">
    <property type="term" value="P:ribosomal large subunit assembly"/>
    <property type="evidence" value="ECO:0007669"/>
    <property type="project" value="TreeGrafter"/>
</dbReference>
<dbReference type="Proteomes" id="UP001160483">
    <property type="component" value="Unassembled WGS sequence"/>
</dbReference>
<dbReference type="PANTHER" id="PTHR48103">
    <property type="entry name" value="MIDASIN-RELATED"/>
    <property type="match status" value="1"/>
</dbReference>
<dbReference type="GO" id="GO:0000055">
    <property type="term" value="P:ribosomal large subunit export from nucleus"/>
    <property type="evidence" value="ECO:0007669"/>
    <property type="project" value="TreeGrafter"/>
</dbReference>
<comment type="caution">
    <text evidence="4">The sequence shown here is derived from an EMBL/GenBank/DDBJ whole genome shotgun (WGS) entry which is preliminary data.</text>
</comment>
<dbReference type="GO" id="GO:0016887">
    <property type="term" value="F:ATP hydrolysis activity"/>
    <property type="evidence" value="ECO:0007669"/>
    <property type="project" value="InterPro"/>
</dbReference>
<sequence length="749" mass="83861">MATGHEAEDAIGHSKNSDNNVMSVIRLYSGLKSLLAAIDIDALKTHPAGQVLVMVEPTDKEHDIHTQLQALASCLVHAKFCIVIVKCLRPFMLDLIMRLIDPVLVLFEQVEEKWKDIECSDSMKRTAQKQQNAETLPRLRRIAQTAFQLLRVKPMELMSMWNWTSFFPLSFHDDTLSVGEEAALSATSSAVRQIELEQHCKDLTRQEEMIEVSLYQQQDERDGVESQALPFHKSLVNTIDVVVLTSNLHEQRFGLTDTSVATKVLVPTPSTKRNLRSLSIALGLKKPILVTGPDGCGKTATIREPARLSCNDDMIELHVDDQIDSKTLLGSYVCTDVPGEFTRQPGALTTAVLARRWVLIEDIDRAPFEVLAMLMPLLEMREMVLPGRDSEIEQILLTRFAKIPRQVVSSIMTTYNAVCGNTSEEISGPAQLWKETRRNYGRAFCLRDLLKWCKRIYRFCYCATRAAIDSLPSNLEYISEDERMRVVVEALDVFCAGIRESKTRLLSACALAAIWKVRPDKIKYYLEQHKPHVAFSKHEVVFGRVHLPTLSQQAQLEQGDKPATSSVVMTATSIGEDGIHFQHMAATMGQHLVVQNFNIQSDSSDLVGGYKPVEIHLLARPLYMTFVDLFTGTFLQKSNAQFLDLVRTALEQKDWKKLVKGMKKVIQMAASKIKTSLGEGGQDALESTGRKKICSTGASTRMLVSQWDTFEVELMRFERQIEQAVNFCCLSICGGCSSESIARGSLGAA</sequence>